<comment type="caution">
    <text evidence="3">The sequence shown here is derived from an EMBL/GenBank/DDBJ whole genome shotgun (WGS) entry which is preliminary data.</text>
</comment>
<dbReference type="EMBL" id="JBHMCA010000066">
    <property type="protein sequence ID" value="MFB9449394.1"/>
    <property type="molecule type" value="Genomic_DNA"/>
</dbReference>
<accession>A0ABV5MKQ1</accession>
<comment type="subcellular location">
    <subcellularLocation>
        <location evidence="1">Cell envelope</location>
    </subcellularLocation>
</comment>
<feature type="domain" description="Heparinase II/III-like C-terminal" evidence="2">
    <location>
        <begin position="368"/>
        <end position="516"/>
    </location>
</feature>
<proteinExistence type="predicted"/>
<evidence type="ECO:0000256" key="1">
    <source>
        <dbReference type="ARBA" id="ARBA00004196"/>
    </source>
</evidence>
<gene>
    <name evidence="3" type="ORF">ACFFTR_40490</name>
</gene>
<reference evidence="3 4" key="1">
    <citation type="submission" date="2024-09" db="EMBL/GenBank/DDBJ databases">
        <authorList>
            <person name="Sun Q."/>
            <person name="Mori K."/>
        </authorList>
    </citation>
    <scope>NUCLEOTIDE SEQUENCE [LARGE SCALE GENOMIC DNA]</scope>
    <source>
        <strain evidence="3 4">JCM 3307</strain>
    </source>
</reference>
<evidence type="ECO:0000313" key="4">
    <source>
        <dbReference type="Proteomes" id="UP001589608"/>
    </source>
</evidence>
<dbReference type="Gene3D" id="1.50.10.100">
    <property type="entry name" value="Chondroitin AC/alginate lyase"/>
    <property type="match status" value="1"/>
</dbReference>
<dbReference type="Pfam" id="PF07940">
    <property type="entry name" value="Hepar_II_III_C"/>
    <property type="match status" value="1"/>
</dbReference>
<name>A0ABV5MKQ1_9ACTN</name>
<keyword evidence="4" id="KW-1185">Reference proteome</keyword>
<dbReference type="InterPro" id="IPR008929">
    <property type="entry name" value="Chondroitin_lyas"/>
</dbReference>
<evidence type="ECO:0000313" key="3">
    <source>
        <dbReference type="EMBL" id="MFB9449394.1"/>
    </source>
</evidence>
<evidence type="ECO:0000259" key="2">
    <source>
        <dbReference type="Pfam" id="PF07940"/>
    </source>
</evidence>
<dbReference type="Proteomes" id="UP001589608">
    <property type="component" value="Unassembled WGS sequence"/>
</dbReference>
<dbReference type="SUPFAM" id="SSF48230">
    <property type="entry name" value="Chondroitin AC/alginate lyase"/>
    <property type="match status" value="1"/>
</dbReference>
<dbReference type="InterPro" id="IPR012480">
    <property type="entry name" value="Hepar_II_III_C"/>
</dbReference>
<protein>
    <submittedName>
        <fullName evidence="3">Heparinase II/III family protein</fullName>
    </submittedName>
</protein>
<sequence>MFTLPPWDPSAADPPTLAALRTRAEAVAGTPWPVPRARDYARYFRDGDRDAYEQLIWARDRRLSRAVALAAATRSPDWLDEAADGIQLLCEQSSWCWPAHDDTFSRHGAVVPTVTDPYLDLGASEIAAQLAWADHVLGEQLDARVPGLRARIRHEADVRVLTPFEHRRDWHWLGLDGPVGNWTPWIHGNVLVAATLAPDRRRRERLVAAAVGGLERFAAALPEDGAIDEGYSYWWNGAARLLEALDLLDRPIDGKLRATVAFPHSVHLGGPWYLNHADGQARPTLDQPWAVLHRAARRADDRAAEAHAAAHRVPGGPVAGEEQGLGRLLLALTDRAWRDAVPGAAGPVAGDVWFPSTQVLIARDPAGLTLAVKGGHNDEHHNHNDVGSVVVALRGVPVLVDPGRPTYTAQTFSDRRYELWTMQSGWHNTPVLGGAFQEPGRAAAAAGVVAAGSGLSLELGAAYPGGHRWRRAARLDRASGRVTVTDAWHLAGHVGGTEIRWMIAGTLRVDDGRAEIDALDGAGTVVLTWPARHPWAVVVRELDDPMLSDVWGERLTRLDITVAEPVGTLELSIEELR</sequence>
<dbReference type="Gene3D" id="2.70.98.70">
    <property type="match status" value="1"/>
</dbReference>
<organism evidence="3 4">
    <name type="scientific">Dactylosporangium vinaceum</name>
    <dbReference type="NCBI Taxonomy" id="53362"/>
    <lineage>
        <taxon>Bacteria</taxon>
        <taxon>Bacillati</taxon>
        <taxon>Actinomycetota</taxon>
        <taxon>Actinomycetes</taxon>
        <taxon>Micromonosporales</taxon>
        <taxon>Micromonosporaceae</taxon>
        <taxon>Dactylosporangium</taxon>
    </lineage>
</organism>
<dbReference type="RefSeq" id="WP_223094969.1">
    <property type="nucleotide sequence ID" value="NZ_CP061913.1"/>
</dbReference>